<dbReference type="EMBL" id="CM018034">
    <property type="protein sequence ID" value="KAA8543702.1"/>
    <property type="molecule type" value="Genomic_DNA"/>
</dbReference>
<dbReference type="Proteomes" id="UP000325577">
    <property type="component" value="Linkage Group LG11"/>
</dbReference>
<reference evidence="2 3" key="1">
    <citation type="submission" date="2019-09" db="EMBL/GenBank/DDBJ databases">
        <title>A chromosome-level genome assembly of the Chinese tupelo Nyssa sinensis.</title>
        <authorList>
            <person name="Yang X."/>
            <person name="Kang M."/>
            <person name="Yang Y."/>
            <person name="Xiong H."/>
            <person name="Wang M."/>
            <person name="Zhang Z."/>
            <person name="Wang Z."/>
            <person name="Wu H."/>
            <person name="Ma T."/>
            <person name="Liu J."/>
            <person name="Xi Z."/>
        </authorList>
    </citation>
    <scope>NUCLEOTIDE SEQUENCE [LARGE SCALE GENOMIC DNA]</scope>
    <source>
        <strain evidence="2">J267</strain>
        <tissue evidence="2">Leaf</tissue>
    </source>
</reference>
<gene>
    <name evidence="2" type="ORF">F0562_021552</name>
</gene>
<dbReference type="AlphaFoldDB" id="A0A5J5BPP2"/>
<accession>A0A5J5BPP2</accession>
<evidence type="ECO:0000256" key="1">
    <source>
        <dbReference type="SAM" id="MobiDB-lite"/>
    </source>
</evidence>
<feature type="compositionally biased region" description="Acidic residues" evidence="1">
    <location>
        <begin position="80"/>
        <end position="96"/>
    </location>
</feature>
<proteinExistence type="predicted"/>
<sequence length="169" mass="18587">MNAVSNSAAELMEENAGGSDSDTNPDESPEYYQPISAGDDVDEDLSDEADSVGNSDENSNFHRLPNGYGPVENGISSLDLSDEEEPEGDEDEEEDRTTEASNSAILRAFGEDESRRNAPLTPENAIRVMDAMRGISFGGVTPDWADRVPEDQWIHQLRRLRRSPTPIQD</sequence>
<evidence type="ECO:0000313" key="3">
    <source>
        <dbReference type="Proteomes" id="UP000325577"/>
    </source>
</evidence>
<dbReference type="PANTHER" id="PTHR37175">
    <property type="entry name" value="BNAA08G28800D PROTEIN"/>
    <property type="match status" value="1"/>
</dbReference>
<feature type="compositionally biased region" description="Acidic residues" evidence="1">
    <location>
        <begin position="39"/>
        <end position="50"/>
    </location>
</feature>
<feature type="region of interest" description="Disordered" evidence="1">
    <location>
        <begin position="1"/>
        <end position="122"/>
    </location>
</feature>
<evidence type="ECO:0000313" key="2">
    <source>
        <dbReference type="EMBL" id="KAA8543702.1"/>
    </source>
</evidence>
<keyword evidence="3" id="KW-1185">Reference proteome</keyword>
<organism evidence="2 3">
    <name type="scientific">Nyssa sinensis</name>
    <dbReference type="NCBI Taxonomy" id="561372"/>
    <lineage>
        <taxon>Eukaryota</taxon>
        <taxon>Viridiplantae</taxon>
        <taxon>Streptophyta</taxon>
        <taxon>Embryophyta</taxon>
        <taxon>Tracheophyta</taxon>
        <taxon>Spermatophyta</taxon>
        <taxon>Magnoliopsida</taxon>
        <taxon>eudicotyledons</taxon>
        <taxon>Gunneridae</taxon>
        <taxon>Pentapetalae</taxon>
        <taxon>asterids</taxon>
        <taxon>Cornales</taxon>
        <taxon>Nyssaceae</taxon>
        <taxon>Nyssa</taxon>
    </lineage>
</organism>
<dbReference type="PANTHER" id="PTHR37175:SF1">
    <property type="entry name" value="CONSTANS-LIKE PROTEIN-RELATED"/>
    <property type="match status" value="1"/>
</dbReference>
<protein>
    <submittedName>
        <fullName evidence="2">Uncharacterized protein</fullName>
    </submittedName>
</protein>
<dbReference type="Pfam" id="PF06910">
    <property type="entry name" value="MEA1"/>
    <property type="match status" value="1"/>
</dbReference>
<name>A0A5J5BPP2_9ASTE</name>
<dbReference type="OrthoDB" id="1933769at2759"/>